<dbReference type="InterPro" id="IPR007060">
    <property type="entry name" value="FtsL/DivIC"/>
</dbReference>
<evidence type="ECO:0000313" key="4">
    <source>
        <dbReference type="Proteomes" id="UP000316196"/>
    </source>
</evidence>
<feature type="compositionally biased region" description="Basic and acidic residues" evidence="2">
    <location>
        <begin position="120"/>
        <end position="132"/>
    </location>
</feature>
<feature type="compositionally biased region" description="Basic and acidic residues" evidence="2">
    <location>
        <begin position="86"/>
        <end position="100"/>
    </location>
</feature>
<evidence type="ECO:0000256" key="2">
    <source>
        <dbReference type="SAM" id="MobiDB-lite"/>
    </source>
</evidence>
<organism evidence="3 4">
    <name type="scientific">Propioniferax innocua</name>
    <dbReference type="NCBI Taxonomy" id="1753"/>
    <lineage>
        <taxon>Bacteria</taxon>
        <taxon>Bacillati</taxon>
        <taxon>Actinomycetota</taxon>
        <taxon>Actinomycetes</taxon>
        <taxon>Propionibacteriales</taxon>
        <taxon>Propionibacteriaceae</taxon>
        <taxon>Propioniferax</taxon>
    </lineage>
</organism>
<keyword evidence="4" id="KW-1185">Reference proteome</keyword>
<evidence type="ECO:0000313" key="3">
    <source>
        <dbReference type="EMBL" id="TQL57882.1"/>
    </source>
</evidence>
<name>A0A542ZC10_9ACTN</name>
<dbReference type="AlphaFoldDB" id="A0A542ZC10"/>
<gene>
    <name evidence="3" type="ORF">FB460_1728</name>
</gene>
<dbReference type="Proteomes" id="UP000316196">
    <property type="component" value="Unassembled WGS sequence"/>
</dbReference>
<proteinExistence type="predicted"/>
<sequence length="141" mass="15784">MLVVLVILGLSYASSLRVYFSTEREKAADRHRIEQSQQRIAELEDDLRRWNDPDFVAAEARSRLGWVVPGDTGYRVIGPDGEVVGIDDRSDGSRAPDERGPWYQRMSDSVNFADQPPTQKPEDEGGKVDPGERPPITTEGN</sequence>
<dbReference type="Pfam" id="PF04977">
    <property type="entry name" value="DivIC"/>
    <property type="match status" value="1"/>
</dbReference>
<dbReference type="EMBL" id="VFOR01000002">
    <property type="protein sequence ID" value="TQL57882.1"/>
    <property type="molecule type" value="Genomic_DNA"/>
</dbReference>
<feature type="coiled-coil region" evidence="1">
    <location>
        <begin position="26"/>
        <end position="53"/>
    </location>
</feature>
<comment type="caution">
    <text evidence="3">The sequence shown here is derived from an EMBL/GenBank/DDBJ whole genome shotgun (WGS) entry which is preliminary data.</text>
</comment>
<keyword evidence="1" id="KW-0175">Coiled coil</keyword>
<feature type="region of interest" description="Disordered" evidence="2">
    <location>
        <begin position="78"/>
        <end position="141"/>
    </location>
</feature>
<evidence type="ECO:0000256" key="1">
    <source>
        <dbReference type="SAM" id="Coils"/>
    </source>
</evidence>
<accession>A0A542ZC10</accession>
<protein>
    <submittedName>
        <fullName evidence="3">Septum formation initiator</fullName>
    </submittedName>
</protein>
<reference evidence="3 4" key="1">
    <citation type="submission" date="2019-06" db="EMBL/GenBank/DDBJ databases">
        <title>Sequencing the genomes of 1000 actinobacteria strains.</title>
        <authorList>
            <person name="Klenk H.-P."/>
        </authorList>
    </citation>
    <scope>NUCLEOTIDE SEQUENCE [LARGE SCALE GENOMIC DNA]</scope>
    <source>
        <strain evidence="3 4">DSM 8251</strain>
    </source>
</reference>